<keyword evidence="3" id="KW-1185">Reference proteome</keyword>
<sequence>MNEHPLEPNRHVISTASSNNTLECPSDREEDAAQEDLIECKSGPSHSPTSAAPSRIIPSTELVRFKNRVSGGSICIGFSAM</sequence>
<feature type="compositionally biased region" description="Basic and acidic residues" evidence="1">
    <location>
        <begin position="1"/>
        <end position="10"/>
    </location>
</feature>
<evidence type="ECO:0000313" key="3">
    <source>
        <dbReference type="Proteomes" id="UP000826195"/>
    </source>
</evidence>
<dbReference type="EMBL" id="JAHXZJ010002982">
    <property type="protein sequence ID" value="KAH0535265.1"/>
    <property type="molecule type" value="Genomic_DNA"/>
</dbReference>
<organism evidence="2 3">
    <name type="scientific">Cotesia glomerata</name>
    <name type="common">Lepidopteran parasitic wasp</name>
    <name type="synonym">Apanteles glomeratus</name>
    <dbReference type="NCBI Taxonomy" id="32391"/>
    <lineage>
        <taxon>Eukaryota</taxon>
        <taxon>Metazoa</taxon>
        <taxon>Ecdysozoa</taxon>
        <taxon>Arthropoda</taxon>
        <taxon>Hexapoda</taxon>
        <taxon>Insecta</taxon>
        <taxon>Pterygota</taxon>
        <taxon>Neoptera</taxon>
        <taxon>Endopterygota</taxon>
        <taxon>Hymenoptera</taxon>
        <taxon>Apocrita</taxon>
        <taxon>Ichneumonoidea</taxon>
        <taxon>Braconidae</taxon>
        <taxon>Microgastrinae</taxon>
        <taxon>Cotesia</taxon>
    </lineage>
</organism>
<proteinExistence type="predicted"/>
<feature type="compositionally biased region" description="Polar residues" evidence="1">
    <location>
        <begin position="12"/>
        <end position="23"/>
    </location>
</feature>
<evidence type="ECO:0000256" key="1">
    <source>
        <dbReference type="SAM" id="MobiDB-lite"/>
    </source>
</evidence>
<gene>
    <name evidence="2" type="ORF">KQX54_015641</name>
</gene>
<dbReference type="Proteomes" id="UP000826195">
    <property type="component" value="Unassembled WGS sequence"/>
</dbReference>
<comment type="caution">
    <text evidence="2">The sequence shown here is derived from an EMBL/GenBank/DDBJ whole genome shotgun (WGS) entry which is preliminary data.</text>
</comment>
<dbReference type="AlphaFoldDB" id="A0AAV7HUB3"/>
<evidence type="ECO:0000313" key="2">
    <source>
        <dbReference type="EMBL" id="KAH0535265.1"/>
    </source>
</evidence>
<name>A0AAV7HUB3_COTGL</name>
<protein>
    <submittedName>
        <fullName evidence="2">Uncharacterized protein</fullName>
    </submittedName>
</protein>
<feature type="region of interest" description="Disordered" evidence="1">
    <location>
        <begin position="1"/>
        <end position="34"/>
    </location>
</feature>
<reference evidence="2 3" key="1">
    <citation type="journal article" date="2021" name="J. Hered.">
        <title>A chromosome-level genome assembly of the parasitoid wasp, Cotesia glomerata (Hymenoptera: Braconidae).</title>
        <authorList>
            <person name="Pinto B.J."/>
            <person name="Weis J.J."/>
            <person name="Gamble T."/>
            <person name="Ode P.J."/>
            <person name="Paul R."/>
            <person name="Zaspel J.M."/>
        </authorList>
    </citation>
    <scope>NUCLEOTIDE SEQUENCE [LARGE SCALE GENOMIC DNA]</scope>
    <source>
        <strain evidence="2">CgM1</strain>
    </source>
</reference>
<accession>A0AAV7HUB3</accession>